<evidence type="ECO:0000313" key="5">
    <source>
        <dbReference type="Proteomes" id="UP000051820"/>
    </source>
</evidence>
<dbReference type="Pfam" id="PF02632">
    <property type="entry name" value="BioY"/>
    <property type="match status" value="1"/>
</dbReference>
<evidence type="ECO:0000256" key="3">
    <source>
        <dbReference type="SAM" id="Phobius"/>
    </source>
</evidence>
<keyword evidence="2" id="KW-0813">Transport</keyword>
<proteinExistence type="inferred from homology"/>
<comment type="similarity">
    <text evidence="1 2">Belongs to the BioY family.</text>
</comment>
<reference evidence="4 5" key="1">
    <citation type="journal article" date="2015" name="Genome Announc.">
        <title>Expanding the biotechnology potential of lactobacilli through comparative genomics of 213 strains and associated genera.</title>
        <authorList>
            <person name="Sun Z."/>
            <person name="Harris H.M."/>
            <person name="McCann A."/>
            <person name="Guo C."/>
            <person name="Argimon S."/>
            <person name="Zhang W."/>
            <person name="Yang X."/>
            <person name="Jeffery I.B."/>
            <person name="Cooney J.C."/>
            <person name="Kagawa T.F."/>
            <person name="Liu W."/>
            <person name="Song Y."/>
            <person name="Salvetti E."/>
            <person name="Wrobel A."/>
            <person name="Rasinkangas P."/>
            <person name="Parkhill J."/>
            <person name="Rea M.C."/>
            <person name="O'Sullivan O."/>
            <person name="Ritari J."/>
            <person name="Douillard F.P."/>
            <person name="Paul Ross R."/>
            <person name="Yang R."/>
            <person name="Briner A.E."/>
            <person name="Felis G.E."/>
            <person name="de Vos W.M."/>
            <person name="Barrangou R."/>
            <person name="Klaenhammer T.R."/>
            <person name="Caufield P.W."/>
            <person name="Cui Y."/>
            <person name="Zhang H."/>
            <person name="O'Toole P.W."/>
        </authorList>
    </citation>
    <scope>NUCLEOTIDE SEQUENCE [LARGE SCALE GENOMIC DNA]</scope>
    <source>
        <strain evidence="4 5">DSM 5007</strain>
    </source>
</reference>
<dbReference type="AlphaFoldDB" id="A0A0R1W5F4"/>
<comment type="subcellular location">
    <subcellularLocation>
        <location evidence="2">Cell membrane</location>
        <topology evidence="2">Multi-pass membrane protein</topology>
    </subcellularLocation>
</comment>
<dbReference type="PIRSF" id="PIRSF016661">
    <property type="entry name" value="BioY"/>
    <property type="match status" value="1"/>
</dbReference>
<gene>
    <name evidence="4" type="ORF">FD16_GL001722</name>
</gene>
<dbReference type="RefSeq" id="WP_010621529.1">
    <property type="nucleotide sequence ID" value="NZ_AZGF01000004.1"/>
</dbReference>
<keyword evidence="2" id="KW-1003">Cell membrane</keyword>
<organism evidence="4 5">
    <name type="scientific">Paucilactobacillus suebicus DSM 5007 = KCTC 3549</name>
    <dbReference type="NCBI Taxonomy" id="1423807"/>
    <lineage>
        <taxon>Bacteria</taxon>
        <taxon>Bacillati</taxon>
        <taxon>Bacillota</taxon>
        <taxon>Bacilli</taxon>
        <taxon>Lactobacillales</taxon>
        <taxon>Lactobacillaceae</taxon>
        <taxon>Paucilactobacillus</taxon>
    </lineage>
</organism>
<dbReference type="Gene3D" id="1.10.1760.20">
    <property type="match status" value="1"/>
</dbReference>
<dbReference type="OrthoDB" id="9803495at2"/>
<keyword evidence="3" id="KW-1133">Transmembrane helix</keyword>
<keyword evidence="2 3" id="KW-0472">Membrane</keyword>
<feature type="transmembrane region" description="Helical" evidence="3">
    <location>
        <begin position="110"/>
        <end position="131"/>
    </location>
</feature>
<dbReference type="PATRIC" id="fig|1423807.3.peg.1764"/>
<dbReference type="GO" id="GO:0015225">
    <property type="term" value="F:biotin transmembrane transporter activity"/>
    <property type="evidence" value="ECO:0007669"/>
    <property type="project" value="UniProtKB-UniRule"/>
</dbReference>
<feature type="transmembrane region" description="Helical" evidence="3">
    <location>
        <begin position="12"/>
        <end position="28"/>
    </location>
</feature>
<dbReference type="PANTHER" id="PTHR34295:SF1">
    <property type="entry name" value="BIOTIN TRANSPORTER BIOY"/>
    <property type="match status" value="1"/>
</dbReference>
<feature type="transmembrane region" description="Helical" evidence="3">
    <location>
        <begin position="143"/>
        <end position="169"/>
    </location>
</feature>
<evidence type="ECO:0000256" key="1">
    <source>
        <dbReference type="ARBA" id="ARBA00010692"/>
    </source>
</evidence>
<comment type="caution">
    <text evidence="4">The sequence shown here is derived from an EMBL/GenBank/DDBJ whole genome shotgun (WGS) entry which is preliminary data.</text>
</comment>
<feature type="transmembrane region" description="Helical" evidence="3">
    <location>
        <begin position="83"/>
        <end position="103"/>
    </location>
</feature>
<dbReference type="EMBL" id="AZGF01000004">
    <property type="protein sequence ID" value="KRM13032.1"/>
    <property type="molecule type" value="Genomic_DNA"/>
</dbReference>
<feature type="transmembrane region" description="Helical" evidence="3">
    <location>
        <begin position="58"/>
        <end position="77"/>
    </location>
</feature>
<dbReference type="InterPro" id="IPR003784">
    <property type="entry name" value="BioY"/>
</dbReference>
<keyword evidence="5" id="KW-1185">Reference proteome</keyword>
<evidence type="ECO:0000313" key="4">
    <source>
        <dbReference type="EMBL" id="KRM13032.1"/>
    </source>
</evidence>
<evidence type="ECO:0000256" key="2">
    <source>
        <dbReference type="PIRNR" id="PIRNR016661"/>
    </source>
</evidence>
<feature type="transmembrane region" description="Helical" evidence="3">
    <location>
        <begin position="34"/>
        <end position="51"/>
    </location>
</feature>
<dbReference type="STRING" id="1423807.FD16_GL001722"/>
<dbReference type="GO" id="GO:0005886">
    <property type="term" value="C:plasma membrane"/>
    <property type="evidence" value="ECO:0007669"/>
    <property type="project" value="UniProtKB-SubCell"/>
</dbReference>
<accession>A0A0R1W5F4</accession>
<protein>
    <recommendedName>
        <fullName evidence="2">Biotin transporter</fullName>
    </recommendedName>
</protein>
<name>A0A0R1W5F4_9LACO</name>
<keyword evidence="3" id="KW-0812">Transmembrane</keyword>
<dbReference type="Proteomes" id="UP000051820">
    <property type="component" value="Unassembled WGS sequence"/>
</dbReference>
<sequence>MGNHERLRENLFAAELAVILAVCSQLTIPLPVVPLTGQTLAVGLLASIVSFRLANKTLILYMLLGAVGLPVFASAGAGIGVLFGPLGGFILGFFIQSWIIIALRRRPTVFYLTLGNIVGAAAQLLVGTVWLKFYSQLSWPAALTAGLIPFIIPGIIKAVLATAVAKTILSYARLPFQIR</sequence>
<dbReference type="eggNOG" id="COG1268">
    <property type="taxonomic scope" value="Bacteria"/>
</dbReference>
<dbReference type="PANTHER" id="PTHR34295">
    <property type="entry name" value="BIOTIN TRANSPORTER BIOY"/>
    <property type="match status" value="1"/>
</dbReference>